<evidence type="ECO:0000259" key="3">
    <source>
        <dbReference type="Pfam" id="PF01117"/>
    </source>
</evidence>
<keyword evidence="5" id="KW-1185">Reference proteome</keyword>
<dbReference type="Pfam" id="PF01117">
    <property type="entry name" value="Aerolysin"/>
    <property type="match status" value="1"/>
</dbReference>
<dbReference type="Proteomes" id="UP001152320">
    <property type="component" value="Chromosome 16"/>
</dbReference>
<dbReference type="Gene3D" id="2.170.15.10">
    <property type="entry name" value="Proaerolysin, chain A, domain 3"/>
    <property type="match status" value="1"/>
</dbReference>
<keyword evidence="2" id="KW-1015">Disulfide bond</keyword>
<accession>A0A9Q0YR19</accession>
<evidence type="ECO:0000313" key="5">
    <source>
        <dbReference type="Proteomes" id="UP001152320"/>
    </source>
</evidence>
<sequence>MKTSRQRHWLEDLSVLCPVNHLSGTEWVAATGKTPSTFIFSGGTVDEQGRVLYVCRASIKGEMASGKVLFSKGRLGQCKLPYHGKEVSASNYDVLISPPWDDYELKWSNPINVFGKIPSNSVQVASGTYVGRYKENKHCFLGKVKYDHIARLFFYIVDRRECFRKRGYQVVVKQLRPIKRYEVLDVEYDLSQASQILSPEYVTLAHKNVRNDSPFDTTSTFSVEITDSTTREWSVTAGLEMHIGTTTSVTAGIPSLGEVTAGWEIGFTATFSFTHGESFTSSVATTHEVSADLPPYSKARVAVIAKKATVNVPYRATVKVVFENGHTHVNQDVKGIYKDVHYTSFETSVEIPTPEKATTSGTASDFYLPLFMGLKVLASCMGIWAFV</sequence>
<evidence type="ECO:0000256" key="2">
    <source>
        <dbReference type="ARBA" id="ARBA00023157"/>
    </source>
</evidence>
<dbReference type="InterPro" id="IPR053237">
    <property type="entry name" value="Natterin_C"/>
</dbReference>
<name>A0A9Q0YR19_HOLLE</name>
<comment type="similarity">
    <text evidence="1">Belongs to the aerolysin family.</text>
</comment>
<dbReference type="OrthoDB" id="1925699at2759"/>
<dbReference type="Pfam" id="PF11901">
    <property type="entry name" value="DM9"/>
    <property type="match status" value="1"/>
</dbReference>
<feature type="domain" description="Aerolysin-like C-terminal" evidence="3">
    <location>
        <begin position="208"/>
        <end position="323"/>
    </location>
</feature>
<dbReference type="AlphaFoldDB" id="A0A9Q0YR19"/>
<dbReference type="SUPFAM" id="SSF56973">
    <property type="entry name" value="Aerolisin/ETX pore-forming domain"/>
    <property type="match status" value="1"/>
</dbReference>
<gene>
    <name evidence="4" type="ORF">HOLleu_32014</name>
</gene>
<dbReference type="InterPro" id="IPR055267">
    <property type="entry name" value="Aerolysin-like_C"/>
</dbReference>
<comment type="caution">
    <text evidence="4">The sequence shown here is derived from an EMBL/GenBank/DDBJ whole genome shotgun (WGS) entry which is preliminary data.</text>
</comment>
<proteinExistence type="inferred from homology"/>
<dbReference type="PANTHER" id="PTHR39244">
    <property type="entry name" value="NATTERIN-4"/>
    <property type="match status" value="1"/>
</dbReference>
<protein>
    <submittedName>
        <fullName evidence="4">Natterin-4</fullName>
    </submittedName>
</protein>
<evidence type="ECO:0000313" key="4">
    <source>
        <dbReference type="EMBL" id="KAJ8027007.1"/>
    </source>
</evidence>
<dbReference type="SMART" id="SM00696">
    <property type="entry name" value="DM9"/>
    <property type="match status" value="1"/>
</dbReference>
<dbReference type="EMBL" id="JAIZAY010000016">
    <property type="protein sequence ID" value="KAJ8027007.1"/>
    <property type="molecule type" value="Genomic_DNA"/>
</dbReference>
<dbReference type="InterPro" id="IPR006616">
    <property type="entry name" value="DM9_repeat"/>
</dbReference>
<reference evidence="4" key="1">
    <citation type="submission" date="2021-10" db="EMBL/GenBank/DDBJ databases">
        <title>Tropical sea cucumber genome reveals ecological adaptation and Cuvierian tubules defense mechanism.</title>
        <authorList>
            <person name="Chen T."/>
        </authorList>
    </citation>
    <scope>NUCLEOTIDE SEQUENCE</scope>
    <source>
        <strain evidence="4">Nanhai2018</strain>
        <tissue evidence="4">Muscle</tissue>
    </source>
</reference>
<evidence type="ECO:0000256" key="1">
    <source>
        <dbReference type="ARBA" id="ARBA00009831"/>
    </source>
</evidence>
<organism evidence="4 5">
    <name type="scientific">Holothuria leucospilota</name>
    <name type="common">Black long sea cucumber</name>
    <name type="synonym">Mertensiothuria leucospilota</name>
    <dbReference type="NCBI Taxonomy" id="206669"/>
    <lineage>
        <taxon>Eukaryota</taxon>
        <taxon>Metazoa</taxon>
        <taxon>Echinodermata</taxon>
        <taxon>Eleutherozoa</taxon>
        <taxon>Echinozoa</taxon>
        <taxon>Holothuroidea</taxon>
        <taxon>Aspidochirotacea</taxon>
        <taxon>Aspidochirotida</taxon>
        <taxon>Holothuriidae</taxon>
        <taxon>Holothuria</taxon>
    </lineage>
</organism>
<dbReference type="PANTHER" id="PTHR39244:SF5">
    <property type="entry name" value="NATTERIN-3-LIKE"/>
    <property type="match status" value="1"/>
</dbReference>